<dbReference type="Gene3D" id="2.130.10.10">
    <property type="entry name" value="YVTN repeat-like/Quinoprotein amine dehydrogenase"/>
    <property type="match status" value="2"/>
</dbReference>
<dbReference type="AlphaFoldDB" id="A0A9P1IE72"/>
<dbReference type="Pfam" id="PF00400">
    <property type="entry name" value="WD40"/>
    <property type="match status" value="1"/>
</dbReference>
<keyword evidence="1 3" id="KW-0853">WD repeat</keyword>
<sequence>MIDSEEATTSEIERLLPNEIILYIFSFIPPKELVSKVTLVCHKFNKLLENREYWKGKIKSRQNVHLADCELKHSDFDARKSYVAIYEQKERWNNWENQTLKTAFGHSATVDSVVLFNKNSKRFCLSGSRDRSIRLWDIENIERNEDIDGNRWTIGINDNAHQGWIWNIAKDRENDDVFYTTSWDSTVKSWEITESTIREKQNVRVGSAAQCVSCLPETNEIVCTTFAKRVAVIDKRSFAISGEYNVHKRAVIALAVQGNIIYTSGEDRLLVMVDRRNMSKPILLNYCPNAYKSYLSIHNNQLLTATSDGNVSIFSAQKLSILNTYKVGIFTRQVIIYRGAHLVMAKQNRGFKFSVHTPGIRSSPICESSELATEPAKFDYLPSSRTLAIGNGDSSIVFCLPRGSEEQEEEIEVQESQENNV</sequence>
<evidence type="ECO:0000313" key="6">
    <source>
        <dbReference type="Proteomes" id="UP001152747"/>
    </source>
</evidence>
<dbReference type="Proteomes" id="UP001152747">
    <property type="component" value="Unassembled WGS sequence"/>
</dbReference>
<dbReference type="SUPFAM" id="SSF50978">
    <property type="entry name" value="WD40 repeat-like"/>
    <property type="match status" value="1"/>
</dbReference>
<accession>A0A9P1IE72</accession>
<evidence type="ECO:0000256" key="3">
    <source>
        <dbReference type="PROSITE-ProRule" id="PRU00221"/>
    </source>
</evidence>
<dbReference type="InterPro" id="IPR036322">
    <property type="entry name" value="WD40_repeat_dom_sf"/>
</dbReference>
<dbReference type="PROSITE" id="PS50294">
    <property type="entry name" value="WD_REPEATS_REGION"/>
    <property type="match status" value="1"/>
</dbReference>
<dbReference type="InterPro" id="IPR036047">
    <property type="entry name" value="F-box-like_dom_sf"/>
</dbReference>
<comment type="caution">
    <text evidence="5">The sequence shown here is derived from an EMBL/GenBank/DDBJ whole genome shotgun (WGS) entry which is preliminary data.</text>
</comment>
<dbReference type="PROSITE" id="PS00678">
    <property type="entry name" value="WD_REPEATS_1"/>
    <property type="match status" value="1"/>
</dbReference>
<keyword evidence="2" id="KW-0677">Repeat</keyword>
<evidence type="ECO:0000256" key="2">
    <source>
        <dbReference type="ARBA" id="ARBA00022737"/>
    </source>
</evidence>
<dbReference type="OrthoDB" id="2305498at2759"/>
<dbReference type="Gene3D" id="1.20.1280.50">
    <property type="match status" value="1"/>
</dbReference>
<evidence type="ECO:0000313" key="5">
    <source>
        <dbReference type="EMBL" id="CAI5442993.1"/>
    </source>
</evidence>
<dbReference type="InterPro" id="IPR001680">
    <property type="entry name" value="WD40_rpt"/>
</dbReference>
<dbReference type="InterPro" id="IPR015943">
    <property type="entry name" value="WD40/YVTN_repeat-like_dom_sf"/>
</dbReference>
<organism evidence="5 6">
    <name type="scientific">Caenorhabditis angaria</name>
    <dbReference type="NCBI Taxonomy" id="860376"/>
    <lineage>
        <taxon>Eukaryota</taxon>
        <taxon>Metazoa</taxon>
        <taxon>Ecdysozoa</taxon>
        <taxon>Nematoda</taxon>
        <taxon>Chromadorea</taxon>
        <taxon>Rhabditida</taxon>
        <taxon>Rhabditina</taxon>
        <taxon>Rhabditomorpha</taxon>
        <taxon>Rhabditoidea</taxon>
        <taxon>Rhabditidae</taxon>
        <taxon>Peloderinae</taxon>
        <taxon>Caenorhabditis</taxon>
    </lineage>
</organism>
<dbReference type="SMART" id="SM00320">
    <property type="entry name" value="WD40"/>
    <property type="match status" value="4"/>
</dbReference>
<keyword evidence="6" id="KW-1185">Reference proteome</keyword>
<reference evidence="5" key="1">
    <citation type="submission" date="2022-11" db="EMBL/GenBank/DDBJ databases">
        <authorList>
            <person name="Kikuchi T."/>
        </authorList>
    </citation>
    <scope>NUCLEOTIDE SEQUENCE</scope>
    <source>
        <strain evidence="5">PS1010</strain>
    </source>
</reference>
<dbReference type="Pfam" id="PF12937">
    <property type="entry name" value="F-box-like"/>
    <property type="match status" value="1"/>
</dbReference>
<dbReference type="PANTHER" id="PTHR19855:SF33">
    <property type="entry name" value="F-BOX_WD REPEAT-CONTAINING PROTEIN MEC-15"/>
    <property type="match status" value="1"/>
</dbReference>
<dbReference type="PANTHER" id="PTHR19855">
    <property type="entry name" value="WD40 REPEAT PROTEIN 12, 37"/>
    <property type="match status" value="1"/>
</dbReference>
<dbReference type="SMART" id="SM00256">
    <property type="entry name" value="FBOX"/>
    <property type="match status" value="1"/>
</dbReference>
<dbReference type="PROSITE" id="PS50082">
    <property type="entry name" value="WD_REPEATS_2"/>
    <property type="match status" value="1"/>
</dbReference>
<evidence type="ECO:0000259" key="4">
    <source>
        <dbReference type="PROSITE" id="PS50181"/>
    </source>
</evidence>
<dbReference type="SUPFAM" id="SSF81383">
    <property type="entry name" value="F-box domain"/>
    <property type="match status" value="1"/>
</dbReference>
<proteinExistence type="predicted"/>
<evidence type="ECO:0000256" key="1">
    <source>
        <dbReference type="ARBA" id="ARBA00022574"/>
    </source>
</evidence>
<feature type="domain" description="F-box" evidence="4">
    <location>
        <begin position="10"/>
        <end position="57"/>
    </location>
</feature>
<dbReference type="InterPro" id="IPR019775">
    <property type="entry name" value="WD40_repeat_CS"/>
</dbReference>
<feature type="repeat" description="WD" evidence="3">
    <location>
        <begin position="103"/>
        <end position="146"/>
    </location>
</feature>
<gene>
    <name evidence="5" type="ORF">CAMP_LOCUS5630</name>
</gene>
<dbReference type="PROSITE" id="PS50181">
    <property type="entry name" value="FBOX"/>
    <property type="match status" value="1"/>
</dbReference>
<dbReference type="EMBL" id="CANHGI010000002">
    <property type="protein sequence ID" value="CAI5442993.1"/>
    <property type="molecule type" value="Genomic_DNA"/>
</dbReference>
<name>A0A9P1IE72_9PELO</name>
<protein>
    <recommendedName>
        <fullName evidence="4">F-box domain-containing protein</fullName>
    </recommendedName>
</protein>
<dbReference type="InterPro" id="IPR001810">
    <property type="entry name" value="F-box_dom"/>
</dbReference>